<name>A0A1H9QZ83_9GAMM</name>
<evidence type="ECO:0000313" key="2">
    <source>
        <dbReference type="EMBL" id="SER65758.1"/>
    </source>
</evidence>
<sequence>MTIRPVVRTALRIAAWWLGALAIMLLFLRLALSQADALTPRIEAFLESRVGVPVHIERLTLALQRNDIELMVGGVSAQTPNGYPLFKLAHATLRLDVWASLKARAPIFNAADIRGTEFHLYRLFSDRWEWPAPAKLPVVEEQPDINLTALDRWVGILLRQRLSVEDTRLVLHGEDNTVDLHAPTLLLGGDEQRTQLEGSINIVDKTEVEPSRPLPMAFLQAEVSPGEDGYRDFSAALSVEVQLDHLALLGDVIRPEYVPQISQAGGDARLWGQWYKGRLDRARMGIDIPQLTLRHDVQRAILRNVEALGQWQRDGNGGEAWVSGDAENVEWAQPSGGIEGPALPRHWYLAHQPDNWELRTSAFELASLAAWRDYVLMPESVTRVLQTLAPRGQVEGFQIGQKEGEWGVDAAISNLEVLPWEQAPGGGPLDAWVQARDLRGRVQFANRRESTLYFPELFDAPMQLRHASGQVEWVYDGPRALVSGRDIALDWEGASVTGGFGLVTDAKRGHFGLDIDFQDVDALEYPLAQWVPMKALAPALREWLGSGVGGYVRQGALKLSRSLGDDVGDDALTSTLELTLRDGYLPIAPDWPQVEDLAGRLKWQNGRLLAEVERGQTQGILLSNGAVRLQDEALNLSGQWQASGQDALAFLSAIPDIDTPEINALALQGDIDGDVALAILLDKEDAFTLEVNAEPRGMQIGYGELAERIESVQGRITWQQQGEQGVLVGQLNGRLLNGAIQAAIDTREDSVALQGDASARGLLGLAGLSPDLASSLAEGRSSWRGQLTLSPTPKLALESNWQGMATKLPAPFAKSAQQAWPWTLTADLEPLRIQSRLADIADLHIQSAAGELAGSVRLGGVSRPTSNWRQAPGWQLAAELERLDIAAWQRALSPFIQGRDATDAGNTSASPLSPLSLSVTTSCVMYQEACLGGGIAEGSLRDSSLSLMLDSDVVSGQLEYRPGQSTPLDIALTQLSLDPIVDAVAGERRQQPTAPMPSSWMESVETTTPDVSIPMALPEWLVDIPDGRLRLSEMLLDGKRMGPLTAFWHADGNGFSLDPVGLTLGQLTAAGALHWEGGSATSRTRANVSIKGGNIATALDRLDQPVAMRSRTTRVDATLAWPGAPWQLDLAKAGGEMTTDIRDGRFLTLESAPARLVGLLNFDNILRRLRLDFSDVTGQGTAFDRVHGAADIANGQLMLRGPLQIQTPAATLSLSGDVDLVNRELDQRLGVTLPLSQSLPMAALAIGAPVVGGALFLADQLFGDALDQVTTIYYRVEGPWASPQVTLEGSR</sequence>
<organism evidence="2 3">
    <name type="scientific">Vreelandella subterranea</name>
    <dbReference type="NCBI Taxonomy" id="416874"/>
    <lineage>
        <taxon>Bacteria</taxon>
        <taxon>Pseudomonadati</taxon>
        <taxon>Pseudomonadota</taxon>
        <taxon>Gammaproteobacteria</taxon>
        <taxon>Oceanospirillales</taxon>
        <taxon>Halomonadaceae</taxon>
        <taxon>Vreelandella</taxon>
    </lineage>
</organism>
<gene>
    <name evidence="2" type="ORF">SAMN04487958_102159</name>
</gene>
<evidence type="ECO:0000313" key="3">
    <source>
        <dbReference type="Proteomes" id="UP000198505"/>
    </source>
</evidence>
<reference evidence="3" key="1">
    <citation type="submission" date="2016-10" db="EMBL/GenBank/DDBJ databases">
        <authorList>
            <person name="Varghese N."/>
            <person name="Submissions S."/>
        </authorList>
    </citation>
    <scope>NUCLEOTIDE SEQUENCE [LARGE SCALE GENOMIC DNA]</scope>
    <source>
        <strain evidence="3">CGMCC 1.6495</strain>
    </source>
</reference>
<dbReference type="InterPro" id="IPR011836">
    <property type="entry name" value="YhdP"/>
</dbReference>
<dbReference type="Proteomes" id="UP000198505">
    <property type="component" value="Unassembled WGS sequence"/>
</dbReference>
<dbReference type="PANTHER" id="PTHR38690">
    <property type="entry name" value="PROTEASE-RELATED"/>
    <property type="match status" value="1"/>
</dbReference>
<dbReference type="InterPro" id="IPR025263">
    <property type="entry name" value="YhdP_central"/>
</dbReference>
<accession>A0A1H9QZ83</accession>
<protein>
    <submittedName>
        <fullName evidence="2">TIGR02099 family protein</fullName>
    </submittedName>
</protein>
<evidence type="ECO:0000259" key="1">
    <source>
        <dbReference type="Pfam" id="PF13116"/>
    </source>
</evidence>
<dbReference type="EMBL" id="FOGS01000002">
    <property type="protein sequence ID" value="SER65758.1"/>
    <property type="molecule type" value="Genomic_DNA"/>
</dbReference>
<dbReference type="Pfam" id="PF13116">
    <property type="entry name" value="YhdP"/>
    <property type="match status" value="1"/>
</dbReference>
<dbReference type="RefSeq" id="WP_092825365.1">
    <property type="nucleotide sequence ID" value="NZ_FOGS01000002.1"/>
</dbReference>
<dbReference type="PANTHER" id="PTHR38690:SF1">
    <property type="entry name" value="PROTEASE"/>
    <property type="match status" value="1"/>
</dbReference>
<keyword evidence="3" id="KW-1185">Reference proteome</keyword>
<feature type="domain" description="YhdP central" evidence="1">
    <location>
        <begin position="6"/>
        <end position="1285"/>
    </location>
</feature>
<dbReference type="STRING" id="416874.SAMN04487958_102159"/>
<proteinExistence type="predicted"/>